<evidence type="ECO:0000313" key="3">
    <source>
        <dbReference type="EMBL" id="CCD19149.1"/>
    </source>
</evidence>
<organism evidence="3 4">
    <name type="scientific">Trypanosoma vivax (strain Y486)</name>
    <dbReference type="NCBI Taxonomy" id="1055687"/>
    <lineage>
        <taxon>Eukaryota</taxon>
        <taxon>Discoba</taxon>
        <taxon>Euglenozoa</taxon>
        <taxon>Kinetoplastea</taxon>
        <taxon>Metakinetoplastina</taxon>
        <taxon>Trypanosomatida</taxon>
        <taxon>Trypanosomatidae</taxon>
        <taxon>Trypanosoma</taxon>
        <taxon>Duttonella</taxon>
    </lineage>
</organism>
<protein>
    <submittedName>
        <fullName evidence="3">Uncharacterized protein</fullName>
    </submittedName>
</protein>
<keyword evidence="1" id="KW-0175">Coiled coil</keyword>
<feature type="signal peptide" evidence="2">
    <location>
        <begin position="1"/>
        <end position="27"/>
    </location>
</feature>
<reference evidence="3 4" key="1">
    <citation type="journal article" date="2012" name="Proc. Natl. Acad. Sci. U.S.A.">
        <title>Antigenic diversity is generated by distinct evolutionary mechanisms in African trypanosome species.</title>
        <authorList>
            <person name="Jackson A.P."/>
            <person name="Berry A."/>
            <person name="Aslett M."/>
            <person name="Allison H.C."/>
            <person name="Burton P."/>
            <person name="Vavrova-Anderson J."/>
            <person name="Brown R."/>
            <person name="Browne H."/>
            <person name="Corton N."/>
            <person name="Hauser H."/>
            <person name="Gamble J."/>
            <person name="Gilderthorp R."/>
            <person name="Marcello L."/>
            <person name="McQuillan J."/>
            <person name="Otto T.D."/>
            <person name="Quail M.A."/>
            <person name="Sanders M.J."/>
            <person name="van Tonder A."/>
            <person name="Ginger M.L."/>
            <person name="Field M.C."/>
            <person name="Barry J.D."/>
            <person name="Hertz-Fowler C."/>
            <person name="Berriman M."/>
        </authorList>
    </citation>
    <scope>NUCLEOTIDE SEQUENCE</scope>
    <source>
        <strain evidence="3 4">Y486</strain>
    </source>
</reference>
<dbReference type="Proteomes" id="UP000009027">
    <property type="component" value="Unassembled WGS sequence"/>
</dbReference>
<evidence type="ECO:0000256" key="1">
    <source>
        <dbReference type="SAM" id="Coils"/>
    </source>
</evidence>
<accession>F9WNN0</accession>
<gene>
    <name evidence="3" type="ORF">TvY486_0001740</name>
</gene>
<proteinExistence type="predicted"/>
<keyword evidence="2" id="KW-0732">Signal</keyword>
<sequence length="770" mass="83580">MSDTLRLMLATALVFLVLPTSLKYVGASAVNCKDIKIIDLSGDDKCFAKDILLGWLNVTDKCRVRALEVLQNVTELRKRAKEVETKAKEAIGEYKELLSAVKADAAGHIASNIRKAIGEAENAIALVNHSYVNASAAEKSANNSLESGVFDSFYYIITASQVISGYACTVDVNYTGTKEMLEKIQTPSKCNTTKKYDVFAKLSNYTNKLDEMENLTEWKNEMVKLVYKTHEEVKSSVHSEKLWTISKDNEKVRTVMEAIESSTDKLVVAIKLFKATRVSVDEASEAVNSTVNNMETVNKTVLSSLKGNGTLLCQLVGQHSEASAQLNEANGRLANIEVKADSAAKAAKKALADVSATELLVKYVNGNISLLWRAGYLSVSRQLTKLDVTSETMRNISDANAAALMAVKSLGNARLNASTALGKIQHETGSLESIKSQLLKHLNETGINISSLTTEACDKSLSELLNGSLAVAFGRAVVLNSSGVVKAQEALNKLKAEAALVNATLIDINGSLQEAERAVKDVDRLKEAVMSTVNSSIVEAANGAMKDLCETVEELHKLRLGSTSLDEEAGGILGNVSVLARLSNATRDKMSEAIRTIPNVAEYFGVANRELAVFARAAKKIEKLRNEVRSDVASFLEEEMKRESHINTTRTEFMKKLFTNEGSSSTEGNSPTLVDSVCNPGLSVNVPNVKAVDAFSMLWNLTDISALKTVADNIKLKVARMHDSLKKASAISGSAEAAVKEAIETALQENERQRCTPLYTQLFNAVRRFL</sequence>
<feature type="chain" id="PRO_5003394942" evidence="2">
    <location>
        <begin position="28"/>
        <end position="770"/>
    </location>
</feature>
<feature type="coiled-coil region" evidence="1">
    <location>
        <begin position="66"/>
        <end position="100"/>
    </location>
</feature>
<dbReference type="VEuPathDB" id="TriTrypDB:TvY486_0001740"/>
<evidence type="ECO:0000256" key="2">
    <source>
        <dbReference type="SAM" id="SignalP"/>
    </source>
</evidence>
<dbReference type="EMBL" id="CAEX01002713">
    <property type="protein sequence ID" value="CCD19149.1"/>
    <property type="molecule type" value="Genomic_DNA"/>
</dbReference>
<feature type="coiled-coil region" evidence="1">
    <location>
        <begin position="484"/>
        <end position="528"/>
    </location>
</feature>
<feature type="coiled-coil region" evidence="1">
    <location>
        <begin position="319"/>
        <end position="346"/>
    </location>
</feature>
<dbReference type="AlphaFoldDB" id="F9WNN0"/>
<keyword evidence="4" id="KW-1185">Reference proteome</keyword>
<evidence type="ECO:0000313" key="4">
    <source>
        <dbReference type="Proteomes" id="UP000009027"/>
    </source>
</evidence>
<name>F9WNN0_TRYVY</name>